<evidence type="ECO:0000313" key="2">
    <source>
        <dbReference type="Proteomes" id="UP001187531"/>
    </source>
</evidence>
<sequence length="234" mass="26304">MILYKPEYWMEAIRVTVDNVKLKRISNENLSCLPSRLKQSVLEKLQISGFYNVTLSQVFALLNPYMTCIDLSNFEATDADLLKLIPFSKRLQSFAVNHCHGSPTVSGMCSFLSRCSVLRSASLTNFEESIDDVLAIIGNTLKNLQILDISGCKSFSICGIASISTLEMIEAMNLSRTCLDDQMTDKMITNSVGRSIKEFRCDDCANLTLLSIEALYYLPNLEFISFRRCSRVKA</sequence>
<comment type="caution">
    <text evidence="1">The sequence shown here is derived from an EMBL/GenBank/DDBJ whole genome shotgun (WGS) entry which is preliminary data.</text>
</comment>
<dbReference type="EMBL" id="JAVRJZ010000002">
    <property type="protein sequence ID" value="KAK2725605.1"/>
    <property type="molecule type" value="Genomic_DNA"/>
</dbReference>
<protein>
    <submittedName>
        <fullName evidence="1">Uncharacterized protein</fullName>
    </submittedName>
</protein>
<dbReference type="Proteomes" id="UP001187531">
    <property type="component" value="Unassembled WGS sequence"/>
</dbReference>
<reference evidence="1" key="1">
    <citation type="submission" date="2023-07" db="EMBL/GenBank/DDBJ databases">
        <title>Chromosome-level genome assembly of Artemia franciscana.</title>
        <authorList>
            <person name="Jo E."/>
        </authorList>
    </citation>
    <scope>NUCLEOTIDE SEQUENCE</scope>
    <source>
        <tissue evidence="1">Whole body</tissue>
    </source>
</reference>
<organism evidence="1 2">
    <name type="scientific">Artemia franciscana</name>
    <name type="common">Brine shrimp</name>
    <name type="synonym">Artemia sanfranciscana</name>
    <dbReference type="NCBI Taxonomy" id="6661"/>
    <lineage>
        <taxon>Eukaryota</taxon>
        <taxon>Metazoa</taxon>
        <taxon>Ecdysozoa</taxon>
        <taxon>Arthropoda</taxon>
        <taxon>Crustacea</taxon>
        <taxon>Branchiopoda</taxon>
        <taxon>Anostraca</taxon>
        <taxon>Artemiidae</taxon>
        <taxon>Artemia</taxon>
    </lineage>
</organism>
<dbReference type="SUPFAM" id="SSF52047">
    <property type="entry name" value="RNI-like"/>
    <property type="match status" value="1"/>
</dbReference>
<accession>A0AA88I7J5</accession>
<feature type="non-terminal residue" evidence="1">
    <location>
        <position position="1"/>
    </location>
</feature>
<dbReference type="AlphaFoldDB" id="A0AA88I7J5"/>
<gene>
    <name evidence="1" type="ORF">QYM36_000190</name>
</gene>
<proteinExistence type="predicted"/>
<evidence type="ECO:0000313" key="1">
    <source>
        <dbReference type="EMBL" id="KAK2725605.1"/>
    </source>
</evidence>
<dbReference type="InterPro" id="IPR032675">
    <property type="entry name" value="LRR_dom_sf"/>
</dbReference>
<name>A0AA88I7J5_ARTSF</name>
<dbReference type="Gene3D" id="3.80.10.10">
    <property type="entry name" value="Ribonuclease Inhibitor"/>
    <property type="match status" value="1"/>
</dbReference>
<keyword evidence="2" id="KW-1185">Reference proteome</keyword>